<dbReference type="InterPro" id="IPR046736">
    <property type="entry name" value="DUF6628"/>
</dbReference>
<proteinExistence type="predicted"/>
<protein>
    <submittedName>
        <fullName evidence="1">Uncharacterized protein</fullName>
    </submittedName>
</protein>
<accession>A0A285R0W6</accession>
<gene>
    <name evidence="1" type="ORF">SAMN06297144_2877</name>
</gene>
<keyword evidence="2" id="KW-1185">Reference proteome</keyword>
<organism evidence="1 2">
    <name type="scientific">Sphingomonas guangdongensis</name>
    <dbReference type="NCBI Taxonomy" id="1141890"/>
    <lineage>
        <taxon>Bacteria</taxon>
        <taxon>Pseudomonadati</taxon>
        <taxon>Pseudomonadota</taxon>
        <taxon>Alphaproteobacteria</taxon>
        <taxon>Sphingomonadales</taxon>
        <taxon>Sphingomonadaceae</taxon>
        <taxon>Sphingomonas</taxon>
    </lineage>
</organism>
<reference evidence="1 2" key="1">
    <citation type="submission" date="2017-07" db="EMBL/GenBank/DDBJ databases">
        <authorList>
            <person name="Sun Z.S."/>
            <person name="Albrecht U."/>
            <person name="Echele G."/>
            <person name="Lee C.C."/>
        </authorList>
    </citation>
    <scope>NUCLEOTIDE SEQUENCE [LARGE SCALE GENOMIC DNA]</scope>
    <source>
        <strain evidence="1 2">CGMCC 1.12672</strain>
    </source>
</reference>
<dbReference type="Proteomes" id="UP000219494">
    <property type="component" value="Unassembled WGS sequence"/>
</dbReference>
<dbReference type="EMBL" id="OBMI01000003">
    <property type="protein sequence ID" value="SOB87741.1"/>
    <property type="molecule type" value="Genomic_DNA"/>
</dbReference>
<name>A0A285R0W6_9SPHN</name>
<dbReference type="OrthoDB" id="7410293at2"/>
<evidence type="ECO:0000313" key="2">
    <source>
        <dbReference type="Proteomes" id="UP000219494"/>
    </source>
</evidence>
<evidence type="ECO:0000313" key="1">
    <source>
        <dbReference type="EMBL" id="SOB87741.1"/>
    </source>
</evidence>
<dbReference type="AlphaFoldDB" id="A0A285R0W6"/>
<sequence length="141" mass="14738">MLSHDRLTATLPHVQPDDAALRLVIFGVRQMGAHGLDDAAAAHAFLTGFGQDFRRPLTLLRTLMLELSEVSSRPIQIAPWCCPRMTASEAALVAVLTRCLTNEAAAGLLLADLLAVRDASGPLATAAALATACADLGLPLG</sequence>
<dbReference type="RefSeq" id="WP_097064695.1">
    <property type="nucleotide sequence ID" value="NZ_OBMI01000003.1"/>
</dbReference>
<dbReference type="Pfam" id="PF20333">
    <property type="entry name" value="DUF6628"/>
    <property type="match status" value="1"/>
</dbReference>